<dbReference type="PROSITE" id="PS51318">
    <property type="entry name" value="TAT"/>
    <property type="match status" value="1"/>
</dbReference>
<name>A0A4Q7TY37_9MICO</name>
<protein>
    <recommendedName>
        <fullName evidence="3">TRAP transporter TAXI family solute receptor</fullName>
    </recommendedName>
</protein>
<keyword evidence="2" id="KW-1185">Reference proteome</keyword>
<dbReference type="PANTHER" id="PTHR42941:SF1">
    <property type="entry name" value="SLL1037 PROTEIN"/>
    <property type="match status" value="1"/>
</dbReference>
<dbReference type="Gene3D" id="3.40.190.10">
    <property type="entry name" value="Periplasmic binding protein-like II"/>
    <property type="match status" value="2"/>
</dbReference>
<dbReference type="Pfam" id="PF16868">
    <property type="entry name" value="NMT1_3"/>
    <property type="match status" value="1"/>
</dbReference>
<evidence type="ECO:0008006" key="3">
    <source>
        <dbReference type="Google" id="ProtNLM"/>
    </source>
</evidence>
<dbReference type="PROSITE" id="PS51257">
    <property type="entry name" value="PROKAR_LIPOPROTEIN"/>
    <property type="match status" value="1"/>
</dbReference>
<dbReference type="OrthoDB" id="5582316at2"/>
<dbReference type="EMBL" id="SHKI01000004">
    <property type="protein sequence ID" value="RZT66116.1"/>
    <property type="molecule type" value="Genomic_DNA"/>
</dbReference>
<dbReference type="SUPFAM" id="SSF53850">
    <property type="entry name" value="Periplasmic binding protein-like II"/>
    <property type="match status" value="1"/>
</dbReference>
<dbReference type="InterPro" id="IPR011852">
    <property type="entry name" value="TRAP_TAXI"/>
</dbReference>
<dbReference type="InterPro" id="IPR006311">
    <property type="entry name" value="TAT_signal"/>
</dbReference>
<evidence type="ECO:0000313" key="2">
    <source>
        <dbReference type="Proteomes" id="UP000291832"/>
    </source>
</evidence>
<dbReference type="Proteomes" id="UP000291832">
    <property type="component" value="Unassembled WGS sequence"/>
</dbReference>
<dbReference type="PANTHER" id="PTHR42941">
    <property type="entry name" value="SLL1037 PROTEIN"/>
    <property type="match status" value="1"/>
</dbReference>
<organism evidence="1 2">
    <name type="scientific">Leucobacter luti</name>
    <dbReference type="NCBI Taxonomy" id="340320"/>
    <lineage>
        <taxon>Bacteria</taxon>
        <taxon>Bacillati</taxon>
        <taxon>Actinomycetota</taxon>
        <taxon>Actinomycetes</taxon>
        <taxon>Micrococcales</taxon>
        <taxon>Microbacteriaceae</taxon>
        <taxon>Leucobacter</taxon>
    </lineage>
</organism>
<comment type="caution">
    <text evidence="1">The sequence shown here is derived from an EMBL/GenBank/DDBJ whole genome shotgun (WGS) entry which is preliminary data.</text>
</comment>
<gene>
    <name evidence="1" type="ORF">EV139_1542</name>
</gene>
<dbReference type="NCBIfam" id="TIGR02122">
    <property type="entry name" value="TRAP_TAXI"/>
    <property type="match status" value="1"/>
</dbReference>
<proteinExistence type="predicted"/>
<dbReference type="RefSeq" id="WP_130453735.1">
    <property type="nucleotide sequence ID" value="NZ_QYAG01000001.1"/>
</dbReference>
<dbReference type="AlphaFoldDB" id="A0A4Q7TY37"/>
<accession>A0A4Q7TY37</accession>
<sequence length="318" mass="32839">MTLTPRAAPSPRIARRSLLLGAAAGALGFAGCAPREPPSPLRMACGEPGGTYVRFGTRLGDALARRGGGRILVQTTDGSASNIARLQRGDADLGMSLSDTAAEHHGSLVALGRVYQNYLQCIVRADRGFTSLTDLVGGRVSIGAPGSGTAFSARRALAALGLATAEAPLELLELRLADAVARLADGSVDAVIWSGGIPVPELEPLTAAGAVTLLDLQLALPQLTRDYGAIYQAADVPSAAYGSAAPLPAIGVANLLLVRPDFQDPHARALVDTLIDDAEELITSPSYGVHFLSPPTLIGTAPIALHPAAQQRYAERYG</sequence>
<evidence type="ECO:0000313" key="1">
    <source>
        <dbReference type="EMBL" id="RZT66116.1"/>
    </source>
</evidence>
<reference evidence="1 2" key="1">
    <citation type="journal article" date="2015" name="Stand. Genomic Sci.">
        <title>Genomic Encyclopedia of Bacterial and Archaeal Type Strains, Phase III: the genomes of soil and plant-associated and newly described type strains.</title>
        <authorList>
            <person name="Whitman W.B."/>
            <person name="Woyke T."/>
            <person name="Klenk H.P."/>
            <person name="Zhou Y."/>
            <person name="Lilburn T.G."/>
            <person name="Beck B.J."/>
            <person name="De Vos P."/>
            <person name="Vandamme P."/>
            <person name="Eisen J.A."/>
            <person name="Garrity G."/>
            <person name="Hugenholtz P."/>
            <person name="Kyrpides N.C."/>
        </authorList>
    </citation>
    <scope>NUCLEOTIDE SEQUENCE [LARGE SCALE GENOMIC DNA]</scope>
    <source>
        <strain evidence="1 2">RF6</strain>
    </source>
</reference>